<keyword evidence="1" id="KW-1133">Transmembrane helix</keyword>
<accession>A0A919XUC6</accession>
<dbReference type="PANTHER" id="PTHR37305:SF1">
    <property type="entry name" value="MEMBRANE PROTEIN"/>
    <property type="match status" value="1"/>
</dbReference>
<evidence type="ECO:0000313" key="2">
    <source>
        <dbReference type="EMBL" id="GIO37065.1"/>
    </source>
</evidence>
<feature type="transmembrane region" description="Helical" evidence="1">
    <location>
        <begin position="384"/>
        <end position="405"/>
    </location>
</feature>
<dbReference type="EMBL" id="BORR01000006">
    <property type="protein sequence ID" value="GIO37065.1"/>
    <property type="molecule type" value="Genomic_DNA"/>
</dbReference>
<keyword evidence="3" id="KW-1185">Reference proteome</keyword>
<feature type="transmembrane region" description="Helical" evidence="1">
    <location>
        <begin position="331"/>
        <end position="355"/>
    </location>
</feature>
<reference evidence="2 3" key="1">
    <citation type="submission" date="2021-03" db="EMBL/GenBank/DDBJ databases">
        <title>Antimicrobial resistance genes in bacteria isolated from Japanese honey, and their potential for conferring macrolide and lincosamide resistance in the American foulbrood pathogen Paenibacillus larvae.</title>
        <authorList>
            <person name="Okamoto M."/>
            <person name="Kumagai M."/>
            <person name="Kanamori H."/>
            <person name="Takamatsu D."/>
        </authorList>
    </citation>
    <scope>NUCLEOTIDE SEQUENCE [LARGE SCALE GENOMIC DNA]</scope>
    <source>
        <strain evidence="2 3">J41TS12</strain>
    </source>
</reference>
<keyword evidence="1" id="KW-0472">Membrane</keyword>
<feature type="transmembrane region" description="Helical" evidence="1">
    <location>
        <begin position="240"/>
        <end position="266"/>
    </location>
</feature>
<keyword evidence="1" id="KW-0812">Transmembrane</keyword>
<proteinExistence type="predicted"/>
<evidence type="ECO:0000256" key="1">
    <source>
        <dbReference type="SAM" id="Phobius"/>
    </source>
</evidence>
<dbReference type="Proteomes" id="UP000681162">
    <property type="component" value="Unassembled WGS sequence"/>
</dbReference>
<dbReference type="RefSeq" id="WP_212939378.1">
    <property type="nucleotide sequence ID" value="NZ_BORR01000006.1"/>
</dbReference>
<protein>
    <submittedName>
        <fullName evidence="2">ABC transporter permease</fullName>
    </submittedName>
</protein>
<sequence>MRIYRLEMKRVLKSSRSILFLSIALVMSVVMAWLPVLFEDIDQYNESGNKVAELNGLDAIAYKKSLRSVYNGAVTPEKLQEALSIYQSSVLPYGEESLESGEFPADLYMNKVYPLQSLLGRLPEAYANSKTGQATSLMDIPVDQLDGFYEQTSQHLKDIMQMEQKEYFSAQSQALQKYAKATTPFQLYAGYSRDAFDYIGLFILLLVILCTAAATPTFSNEYQTGSDSILRCTKHGRSRLAMAKIMAALTIFTAAFVLCTSLHLFISNLAFGIECMKTSIQMLFSVISLPALNLGQLQAVLAVGGLISLLATISFTLFLSAKCKDPMMVMLIAIAMCLLPIFTYTAGASWLTFILPSAGIGMQNSLLYQLTGFNFVHIGQSSIWSPYVIMAAAMIEIPVFLFLALHTYCKHQAA</sequence>
<feature type="transmembrane region" description="Helical" evidence="1">
    <location>
        <begin position="299"/>
        <end position="319"/>
    </location>
</feature>
<feature type="transmembrane region" description="Helical" evidence="1">
    <location>
        <begin position="198"/>
        <end position="219"/>
    </location>
</feature>
<evidence type="ECO:0000313" key="3">
    <source>
        <dbReference type="Proteomes" id="UP000681162"/>
    </source>
</evidence>
<gene>
    <name evidence="2" type="ORF">J41TS12_19260</name>
</gene>
<dbReference type="AlphaFoldDB" id="A0A919XUC6"/>
<organism evidence="2 3">
    <name type="scientific">Paenibacillus antibioticophila</name>
    <dbReference type="NCBI Taxonomy" id="1274374"/>
    <lineage>
        <taxon>Bacteria</taxon>
        <taxon>Bacillati</taxon>
        <taxon>Bacillota</taxon>
        <taxon>Bacilli</taxon>
        <taxon>Bacillales</taxon>
        <taxon>Paenibacillaceae</taxon>
        <taxon>Paenibacillus</taxon>
    </lineage>
</organism>
<comment type="caution">
    <text evidence="2">The sequence shown here is derived from an EMBL/GenBank/DDBJ whole genome shotgun (WGS) entry which is preliminary data.</text>
</comment>
<dbReference type="PANTHER" id="PTHR37305">
    <property type="entry name" value="INTEGRAL MEMBRANE PROTEIN-RELATED"/>
    <property type="match status" value="1"/>
</dbReference>
<name>A0A919XUC6_9BACL</name>